<dbReference type="AlphaFoldDB" id="A0A511DC64"/>
<accession>A0A511DC64</accession>
<dbReference type="Proteomes" id="UP000321685">
    <property type="component" value="Unassembled WGS sequence"/>
</dbReference>
<dbReference type="EMBL" id="BJVJ01000008">
    <property type="protein sequence ID" value="GEL22389.1"/>
    <property type="molecule type" value="Genomic_DNA"/>
</dbReference>
<evidence type="ECO:0000313" key="1">
    <source>
        <dbReference type="EMBL" id="GEL22389.1"/>
    </source>
</evidence>
<name>A0A511DC64_9PSEU</name>
<gene>
    <name evidence="1" type="ORF">PSU4_13430</name>
</gene>
<evidence type="ECO:0000313" key="2">
    <source>
        <dbReference type="Proteomes" id="UP000321685"/>
    </source>
</evidence>
<keyword evidence="2" id="KW-1185">Reference proteome</keyword>
<reference evidence="1 2" key="1">
    <citation type="submission" date="2019-07" db="EMBL/GenBank/DDBJ databases">
        <title>Whole genome shotgun sequence of Pseudonocardia sulfidoxydans NBRC 16205.</title>
        <authorList>
            <person name="Hosoyama A."/>
            <person name="Uohara A."/>
            <person name="Ohji S."/>
            <person name="Ichikawa N."/>
        </authorList>
    </citation>
    <scope>NUCLEOTIDE SEQUENCE [LARGE SCALE GENOMIC DNA]</scope>
    <source>
        <strain evidence="1 2">NBRC 16205</strain>
    </source>
</reference>
<organism evidence="1 2">
    <name type="scientific">Pseudonocardia sulfidoxydans NBRC 16205</name>
    <dbReference type="NCBI Taxonomy" id="1223511"/>
    <lineage>
        <taxon>Bacteria</taxon>
        <taxon>Bacillati</taxon>
        <taxon>Actinomycetota</taxon>
        <taxon>Actinomycetes</taxon>
        <taxon>Pseudonocardiales</taxon>
        <taxon>Pseudonocardiaceae</taxon>
        <taxon>Pseudonocardia</taxon>
    </lineage>
</organism>
<comment type="caution">
    <text evidence="1">The sequence shown here is derived from an EMBL/GenBank/DDBJ whole genome shotgun (WGS) entry which is preliminary data.</text>
</comment>
<protein>
    <submittedName>
        <fullName evidence="1">Uncharacterized protein</fullName>
    </submittedName>
</protein>
<sequence length="86" mass="9393">MPTTAYSTGPSEVSAIEEVYSGARVAFTIGPLLVAEPGRFRVVTDVALTGEQEHPPSRSYLRKMAAADIRVRWRMFRPGDGVSVEP</sequence>
<proteinExistence type="predicted"/>